<evidence type="ECO:0000313" key="3">
    <source>
        <dbReference type="Proteomes" id="UP000297851"/>
    </source>
</evidence>
<dbReference type="EMBL" id="SOGO01000030">
    <property type="protein sequence ID" value="TFD02010.1"/>
    <property type="molecule type" value="Genomic_DNA"/>
</dbReference>
<dbReference type="SUPFAM" id="SSF52218">
    <property type="entry name" value="Flavoproteins"/>
    <property type="match status" value="1"/>
</dbReference>
<dbReference type="Pfam" id="PF12724">
    <property type="entry name" value="Flavodoxin_5"/>
    <property type="match status" value="1"/>
</dbReference>
<proteinExistence type="predicted"/>
<dbReference type="RefSeq" id="WP_104193986.1">
    <property type="nucleotide sequence ID" value="NZ_SOGO01000030.1"/>
</dbReference>
<sequence>MTTLVGFSSKYGATEGIAERIARKLREAGQDAVARPVASVDQVDEYDAFVIGSSAYMGSWRKDATEFVRRHQELITAHPVWLFSSGPLGTAGKDAQGRDLLKESEPKQFEEFGQSLQPRGMRVFFGALDPTVLGRRDKLVRRIPSGRELLPEGDFRNWVAIDEWAAEIARELSV</sequence>
<organism evidence="2 3">
    <name type="scientific">Cryobacterium sandaracinum</name>
    <dbReference type="NCBI Taxonomy" id="1259247"/>
    <lineage>
        <taxon>Bacteria</taxon>
        <taxon>Bacillati</taxon>
        <taxon>Actinomycetota</taxon>
        <taxon>Actinomycetes</taxon>
        <taxon>Micrococcales</taxon>
        <taxon>Microbacteriaceae</taxon>
        <taxon>Cryobacterium</taxon>
    </lineage>
</organism>
<gene>
    <name evidence="2" type="ORF">E3T25_10020</name>
</gene>
<dbReference type="PROSITE" id="PS50902">
    <property type="entry name" value="FLAVODOXIN_LIKE"/>
    <property type="match status" value="1"/>
</dbReference>
<evidence type="ECO:0000313" key="2">
    <source>
        <dbReference type="EMBL" id="TFD02010.1"/>
    </source>
</evidence>
<dbReference type="PANTHER" id="PTHR38030">
    <property type="entry name" value="PROTOPORPHYRINOGEN IX DEHYDROGENASE [MENAQUINONE]"/>
    <property type="match status" value="1"/>
</dbReference>
<dbReference type="InterPro" id="IPR052200">
    <property type="entry name" value="Protoporphyrinogen_IX_DH"/>
</dbReference>
<protein>
    <submittedName>
        <fullName evidence="2">Flavodoxin</fullName>
    </submittedName>
</protein>
<dbReference type="Gene3D" id="3.40.50.360">
    <property type="match status" value="1"/>
</dbReference>
<dbReference type="InterPro" id="IPR026816">
    <property type="entry name" value="Flavodoxin_dom"/>
</dbReference>
<feature type="domain" description="Flavodoxin-like" evidence="1">
    <location>
        <begin position="3"/>
        <end position="169"/>
    </location>
</feature>
<evidence type="ECO:0000259" key="1">
    <source>
        <dbReference type="PROSITE" id="PS50902"/>
    </source>
</evidence>
<dbReference type="InterPro" id="IPR008254">
    <property type="entry name" value="Flavodoxin/NO_synth"/>
</dbReference>
<reference evidence="2 3" key="1">
    <citation type="submission" date="2019-03" db="EMBL/GenBank/DDBJ databases">
        <title>Genomics of glacier-inhabiting Cryobacterium strains.</title>
        <authorList>
            <person name="Liu Q."/>
            <person name="Xin Y.-H."/>
        </authorList>
    </citation>
    <scope>NUCLEOTIDE SEQUENCE [LARGE SCALE GENOMIC DNA]</scope>
    <source>
        <strain evidence="2 3">TMT2-16</strain>
    </source>
</reference>
<dbReference type="InterPro" id="IPR029039">
    <property type="entry name" value="Flavoprotein-like_sf"/>
</dbReference>
<accession>A0ABY2JAL6</accession>
<dbReference type="PANTHER" id="PTHR38030:SF2">
    <property type="entry name" value="PROTOPORPHYRINOGEN IX DEHYDROGENASE [QUINONE]"/>
    <property type="match status" value="1"/>
</dbReference>
<dbReference type="Proteomes" id="UP000297851">
    <property type="component" value="Unassembled WGS sequence"/>
</dbReference>
<keyword evidence="3" id="KW-1185">Reference proteome</keyword>
<comment type="caution">
    <text evidence="2">The sequence shown here is derived from an EMBL/GenBank/DDBJ whole genome shotgun (WGS) entry which is preliminary data.</text>
</comment>
<name>A0ABY2JAL6_9MICO</name>